<dbReference type="CDD" id="cd04301">
    <property type="entry name" value="NAT_SF"/>
    <property type="match status" value="1"/>
</dbReference>
<reference evidence="2" key="1">
    <citation type="submission" date="2024-07" db="EMBL/GenBank/DDBJ databases">
        <title>Genome Analysis of a Potential Novel Vibrio Species Secreting pH- and Thermo-stable Alginate Lyase and its Application in Producing Alginate Oligosaccharides.</title>
        <authorList>
            <person name="Huang H."/>
            <person name="Bao K."/>
        </authorList>
    </citation>
    <scope>NUCLEOTIDE SEQUENCE</scope>
    <source>
        <strain evidence="2">HB236076</strain>
    </source>
</reference>
<dbReference type="EMBL" id="CP162601">
    <property type="protein sequence ID" value="XDK25327.1"/>
    <property type="molecule type" value="Genomic_DNA"/>
</dbReference>
<dbReference type="Pfam" id="PF13673">
    <property type="entry name" value="Acetyltransf_10"/>
    <property type="match status" value="1"/>
</dbReference>
<organism evidence="2">
    <name type="scientific">Vibrio sp. HB236076</name>
    <dbReference type="NCBI Taxonomy" id="3232307"/>
    <lineage>
        <taxon>Bacteria</taxon>
        <taxon>Pseudomonadati</taxon>
        <taxon>Pseudomonadota</taxon>
        <taxon>Gammaproteobacteria</taxon>
        <taxon>Vibrionales</taxon>
        <taxon>Vibrionaceae</taxon>
        <taxon>Vibrio</taxon>
    </lineage>
</organism>
<protein>
    <submittedName>
        <fullName evidence="2">GNAT family N-acetyltransferase</fullName>
    </submittedName>
</protein>
<dbReference type="SUPFAM" id="SSF55729">
    <property type="entry name" value="Acyl-CoA N-acyltransferases (Nat)"/>
    <property type="match status" value="1"/>
</dbReference>
<dbReference type="AlphaFoldDB" id="A0AB39HD30"/>
<evidence type="ECO:0000313" key="2">
    <source>
        <dbReference type="EMBL" id="XDK25327.1"/>
    </source>
</evidence>
<dbReference type="InterPro" id="IPR000182">
    <property type="entry name" value="GNAT_dom"/>
</dbReference>
<gene>
    <name evidence="2" type="ORF">AB0763_01375</name>
</gene>
<proteinExistence type="predicted"/>
<dbReference type="GO" id="GO:0016747">
    <property type="term" value="F:acyltransferase activity, transferring groups other than amino-acyl groups"/>
    <property type="evidence" value="ECO:0007669"/>
    <property type="project" value="InterPro"/>
</dbReference>
<dbReference type="InterPro" id="IPR016181">
    <property type="entry name" value="Acyl_CoA_acyltransferase"/>
</dbReference>
<accession>A0AB39HD30</accession>
<dbReference type="PROSITE" id="PS51186">
    <property type="entry name" value="GNAT"/>
    <property type="match status" value="1"/>
</dbReference>
<dbReference type="RefSeq" id="WP_306102201.1">
    <property type="nucleotide sequence ID" value="NZ_CP162601.1"/>
</dbReference>
<dbReference type="Gene3D" id="3.40.630.30">
    <property type="match status" value="1"/>
</dbReference>
<sequence length="156" mass="17959">MQEIQWTLYRFEQLPNELLYDIIKLRVDVFVVEQTCPYPELDNLDKHPDVYHLVGEIKGEIAAYARLLPPKCSYDEASIGRVIIAPNARGLGLAHQLIDAALDYQFDQCQYPSLTIGAQAHLTDFYQQHGFEVISEPYLEDDILHVKMHLNSEDRA</sequence>
<dbReference type="KEGG" id="vih:AB0763_01375"/>
<name>A0AB39HD30_9VIBR</name>
<feature type="domain" description="N-acetyltransferase" evidence="1">
    <location>
        <begin position="9"/>
        <end position="153"/>
    </location>
</feature>
<evidence type="ECO:0000259" key="1">
    <source>
        <dbReference type="PROSITE" id="PS51186"/>
    </source>
</evidence>